<dbReference type="Proteomes" id="UP000034491">
    <property type="component" value="Unassembled WGS sequence"/>
</dbReference>
<keyword evidence="2" id="KW-1185">Reference proteome</keyword>
<dbReference type="AlphaFoldDB" id="A0A0M2R7N0"/>
<reference evidence="1 2" key="1">
    <citation type="submission" date="2015-03" db="EMBL/GenBank/DDBJ databases">
        <title>Genome sequence of Kiloniella sp. P1-1, isolated from the gut microflora of Pacific white shrimp, Penaeus vannamei.</title>
        <authorList>
            <person name="Shao Z."/>
            <person name="Wang L."/>
            <person name="Li X."/>
        </authorList>
    </citation>
    <scope>NUCLEOTIDE SEQUENCE [LARGE SCALE GENOMIC DNA]</scope>
    <source>
        <strain evidence="1 2">P1-1</strain>
    </source>
</reference>
<name>A0A0M2R7N0_9PROT</name>
<evidence type="ECO:0000313" key="1">
    <source>
        <dbReference type="EMBL" id="KKJ76419.1"/>
    </source>
</evidence>
<comment type="caution">
    <text evidence="1">The sequence shown here is derived from an EMBL/GenBank/DDBJ whole genome shotgun (WGS) entry which is preliminary data.</text>
</comment>
<protein>
    <submittedName>
        <fullName evidence="1">Uncharacterized protein</fullName>
    </submittedName>
</protein>
<sequence>MSAFGETQRVELLKFGESLDRKIMPIPSQAQNLKKIWEGVETRRAAPTTRISELDLVMVKG</sequence>
<accession>A0A0M2R7N0</accession>
<evidence type="ECO:0000313" key="2">
    <source>
        <dbReference type="Proteomes" id="UP000034491"/>
    </source>
</evidence>
<gene>
    <name evidence="1" type="ORF">WH95_13120</name>
</gene>
<organism evidence="1 2">
    <name type="scientific">Kiloniella litopenaei</name>
    <dbReference type="NCBI Taxonomy" id="1549748"/>
    <lineage>
        <taxon>Bacteria</taxon>
        <taxon>Pseudomonadati</taxon>
        <taxon>Pseudomonadota</taxon>
        <taxon>Alphaproteobacteria</taxon>
        <taxon>Rhodospirillales</taxon>
        <taxon>Kiloniellaceae</taxon>
        <taxon>Kiloniella</taxon>
    </lineage>
</organism>
<proteinExistence type="predicted"/>
<dbReference type="EMBL" id="LANI01000019">
    <property type="protein sequence ID" value="KKJ76419.1"/>
    <property type="molecule type" value="Genomic_DNA"/>
</dbReference>